<feature type="non-terminal residue" evidence="4">
    <location>
        <position position="1"/>
    </location>
</feature>
<dbReference type="InterPro" id="IPR017998">
    <property type="entry name" value="Chaperone_TCP-1"/>
</dbReference>
<keyword evidence="1" id="KW-0547">Nucleotide-binding</keyword>
<evidence type="ECO:0000313" key="5">
    <source>
        <dbReference type="Proteomes" id="UP000054047"/>
    </source>
</evidence>
<proteinExistence type="predicted"/>
<protein>
    <recommendedName>
        <fullName evidence="6">TCP-1/Cpn60 chaperonin family protein</fullName>
    </recommendedName>
</protein>
<dbReference type="AlphaFoldDB" id="A0A0C2F2U2"/>
<dbReference type="Gene3D" id="1.10.560.10">
    <property type="entry name" value="GroEL-like equatorial domain"/>
    <property type="match status" value="1"/>
</dbReference>
<accession>A0A0C2F2U2</accession>
<keyword evidence="5" id="KW-1185">Reference proteome</keyword>
<evidence type="ECO:0008006" key="6">
    <source>
        <dbReference type="Google" id="ProtNLM"/>
    </source>
</evidence>
<feature type="non-terminal residue" evidence="4">
    <location>
        <position position="86"/>
    </location>
</feature>
<reference evidence="4 5" key="1">
    <citation type="submission" date="2013-12" db="EMBL/GenBank/DDBJ databases">
        <title>Draft genome of the parsitic nematode Ancylostoma duodenale.</title>
        <authorList>
            <person name="Mitreva M."/>
        </authorList>
    </citation>
    <scope>NUCLEOTIDE SEQUENCE [LARGE SCALE GENOMIC DNA]</scope>
    <source>
        <strain evidence="4 5">Zhejiang</strain>
    </source>
</reference>
<name>A0A0C2F2U2_9BILA</name>
<evidence type="ECO:0000256" key="2">
    <source>
        <dbReference type="ARBA" id="ARBA00022840"/>
    </source>
</evidence>
<dbReference type="Proteomes" id="UP000054047">
    <property type="component" value="Unassembled WGS sequence"/>
</dbReference>
<keyword evidence="2" id="KW-0067">ATP-binding</keyword>
<dbReference type="InterPro" id="IPR027413">
    <property type="entry name" value="GROEL-like_equatorial_sf"/>
</dbReference>
<dbReference type="GO" id="GO:0005524">
    <property type="term" value="F:ATP binding"/>
    <property type="evidence" value="ECO:0007669"/>
    <property type="project" value="UniProtKB-KW"/>
</dbReference>
<evidence type="ECO:0000256" key="1">
    <source>
        <dbReference type="ARBA" id="ARBA00022741"/>
    </source>
</evidence>
<dbReference type="GO" id="GO:0140662">
    <property type="term" value="F:ATP-dependent protein folding chaperone"/>
    <property type="evidence" value="ECO:0007669"/>
    <property type="project" value="InterPro"/>
</dbReference>
<sequence>CLVPGAGSFEIAAYCMLKKEMESLKGRAKLGALAYANALLVIPKTLAINSGYDAQETIVKLVEERESSGDIPVGIDLASGEPEQPV</sequence>
<dbReference type="PANTHER" id="PTHR11353">
    <property type="entry name" value="CHAPERONIN"/>
    <property type="match status" value="1"/>
</dbReference>
<keyword evidence="3" id="KW-0143">Chaperone</keyword>
<dbReference type="SUPFAM" id="SSF48592">
    <property type="entry name" value="GroEL equatorial domain-like"/>
    <property type="match status" value="1"/>
</dbReference>
<dbReference type="InterPro" id="IPR002423">
    <property type="entry name" value="Cpn60/GroEL/TCP-1"/>
</dbReference>
<dbReference type="Pfam" id="PF00118">
    <property type="entry name" value="Cpn60_TCP1"/>
    <property type="match status" value="1"/>
</dbReference>
<dbReference type="EMBL" id="KN791926">
    <property type="protein sequence ID" value="KIH42850.1"/>
    <property type="molecule type" value="Genomic_DNA"/>
</dbReference>
<dbReference type="OrthoDB" id="10052040at2759"/>
<gene>
    <name evidence="4" type="ORF">ANCDUO_27160</name>
</gene>
<evidence type="ECO:0000256" key="3">
    <source>
        <dbReference type="ARBA" id="ARBA00023186"/>
    </source>
</evidence>
<organism evidence="4 5">
    <name type="scientific">Ancylostoma duodenale</name>
    <dbReference type="NCBI Taxonomy" id="51022"/>
    <lineage>
        <taxon>Eukaryota</taxon>
        <taxon>Metazoa</taxon>
        <taxon>Ecdysozoa</taxon>
        <taxon>Nematoda</taxon>
        <taxon>Chromadorea</taxon>
        <taxon>Rhabditida</taxon>
        <taxon>Rhabditina</taxon>
        <taxon>Rhabditomorpha</taxon>
        <taxon>Strongyloidea</taxon>
        <taxon>Ancylostomatidae</taxon>
        <taxon>Ancylostomatinae</taxon>
        <taxon>Ancylostoma</taxon>
    </lineage>
</organism>
<evidence type="ECO:0000313" key="4">
    <source>
        <dbReference type="EMBL" id="KIH42850.1"/>
    </source>
</evidence>